<dbReference type="STRING" id="431943.CKL_2929"/>
<dbReference type="AlphaFoldDB" id="A5N1E2"/>
<name>A5N1E2_CLOK5</name>
<evidence type="ECO:0000313" key="2">
    <source>
        <dbReference type="Proteomes" id="UP000002411"/>
    </source>
</evidence>
<reference evidence="1 2" key="1">
    <citation type="journal article" date="2008" name="Proc. Natl. Acad. Sci. U.S.A.">
        <title>The genome of Clostridium kluyveri, a strict anaerobe with unique metabolic features.</title>
        <authorList>
            <person name="Seedorf H."/>
            <person name="Fricke W.F."/>
            <person name="Veith B."/>
            <person name="Brueggemann H."/>
            <person name="Liesegang H."/>
            <person name="Strittmatter A."/>
            <person name="Miethke M."/>
            <person name="Buckel W."/>
            <person name="Hinderberger J."/>
            <person name="Li F."/>
            <person name="Hagemeier C."/>
            <person name="Thauer R.K."/>
            <person name="Gottschalk G."/>
        </authorList>
    </citation>
    <scope>NUCLEOTIDE SEQUENCE [LARGE SCALE GENOMIC DNA]</scope>
    <source>
        <strain evidence="2">ATCC 8527 / DSM 555 / NCIMB 10680</strain>
    </source>
</reference>
<evidence type="ECO:0000313" key="1">
    <source>
        <dbReference type="EMBL" id="EDK34938.1"/>
    </source>
</evidence>
<accession>A5N1E2</accession>
<keyword evidence="2" id="KW-1185">Reference proteome</keyword>
<gene>
    <name evidence="1" type="ordered locus">CKL_2929</name>
</gene>
<proteinExistence type="predicted"/>
<organism evidence="1 2">
    <name type="scientific">Clostridium kluyveri (strain ATCC 8527 / DSM 555 / NBRC 12016 / NCIMB 10680 / K1)</name>
    <dbReference type="NCBI Taxonomy" id="431943"/>
    <lineage>
        <taxon>Bacteria</taxon>
        <taxon>Bacillati</taxon>
        <taxon>Bacillota</taxon>
        <taxon>Clostridia</taxon>
        <taxon>Eubacteriales</taxon>
        <taxon>Clostridiaceae</taxon>
        <taxon>Clostridium</taxon>
    </lineage>
</organism>
<dbReference type="EMBL" id="CP000673">
    <property type="protein sequence ID" value="EDK34938.1"/>
    <property type="molecule type" value="Genomic_DNA"/>
</dbReference>
<dbReference type="HOGENOM" id="CLU_2823505_0_0_9"/>
<sequence>MFYMKKLNSSVTINIDIVNTELMLEINVTCTELSLSLEQFITYAINKLLYDIKFVHNLKFVNNDIQ</sequence>
<protein>
    <submittedName>
        <fullName evidence="1">Uncharacterized protein</fullName>
    </submittedName>
</protein>
<dbReference type="KEGG" id="ckl:CKL_2929"/>
<dbReference type="Proteomes" id="UP000002411">
    <property type="component" value="Chromosome"/>
</dbReference>